<proteinExistence type="predicted"/>
<protein>
    <recommendedName>
        <fullName evidence="3">Lipocalin-like domain-containing protein</fullName>
    </recommendedName>
</protein>
<sequence>MRALPLLGFLLLFACAEKDLTDLQAAWKIDSVYNYYNGYGLMTYGSDPEIIYHFQPDGRLRMTLDKEFRYLFYELKQDTLTYTDNKSRIVEKFTVLSISDEQLALQKKKTPLFNEKRQDRYEIRYLSKVHED</sequence>
<evidence type="ECO:0008006" key="3">
    <source>
        <dbReference type="Google" id="ProtNLM"/>
    </source>
</evidence>
<dbReference type="AlphaFoldDB" id="A0A1T5JG33"/>
<dbReference type="OrthoDB" id="839750at2"/>
<evidence type="ECO:0000313" key="2">
    <source>
        <dbReference type="Proteomes" id="UP000190961"/>
    </source>
</evidence>
<dbReference type="RefSeq" id="WP_079685641.1">
    <property type="nucleotide sequence ID" value="NZ_FUZU01000001.1"/>
</dbReference>
<name>A0A1T5JG33_9BACT</name>
<evidence type="ECO:0000313" key="1">
    <source>
        <dbReference type="EMBL" id="SKC50431.1"/>
    </source>
</evidence>
<dbReference type="STRING" id="688867.SAMN05660236_1074"/>
<dbReference type="EMBL" id="FUZU01000001">
    <property type="protein sequence ID" value="SKC50431.1"/>
    <property type="molecule type" value="Genomic_DNA"/>
</dbReference>
<accession>A0A1T5JG33</accession>
<keyword evidence="2" id="KW-1185">Reference proteome</keyword>
<organism evidence="1 2">
    <name type="scientific">Ohtaekwangia koreensis</name>
    <dbReference type="NCBI Taxonomy" id="688867"/>
    <lineage>
        <taxon>Bacteria</taxon>
        <taxon>Pseudomonadati</taxon>
        <taxon>Bacteroidota</taxon>
        <taxon>Cytophagia</taxon>
        <taxon>Cytophagales</taxon>
        <taxon>Fulvivirgaceae</taxon>
        <taxon>Ohtaekwangia</taxon>
    </lineage>
</organism>
<reference evidence="1 2" key="1">
    <citation type="submission" date="2017-02" db="EMBL/GenBank/DDBJ databases">
        <authorList>
            <person name="Peterson S.W."/>
        </authorList>
    </citation>
    <scope>NUCLEOTIDE SEQUENCE [LARGE SCALE GENOMIC DNA]</scope>
    <source>
        <strain evidence="1 2">DSM 25262</strain>
    </source>
</reference>
<dbReference type="Proteomes" id="UP000190961">
    <property type="component" value="Unassembled WGS sequence"/>
</dbReference>
<dbReference type="PROSITE" id="PS51257">
    <property type="entry name" value="PROKAR_LIPOPROTEIN"/>
    <property type="match status" value="1"/>
</dbReference>
<gene>
    <name evidence="1" type="ORF">SAMN05660236_1074</name>
</gene>